<dbReference type="GO" id="GO:0050661">
    <property type="term" value="F:NADP binding"/>
    <property type="evidence" value="ECO:0007669"/>
    <property type="project" value="UniProtKB-UniRule"/>
</dbReference>
<feature type="binding site" evidence="7">
    <location>
        <position position="162"/>
    </location>
    <ligand>
        <name>NADP(+)</name>
        <dbReference type="ChEBI" id="CHEBI:58349"/>
    </ligand>
</feature>
<evidence type="ECO:0000259" key="9">
    <source>
        <dbReference type="Pfam" id="PF02781"/>
    </source>
</evidence>
<feature type="binding site" evidence="7">
    <location>
        <position position="230"/>
    </location>
    <ligand>
        <name>substrate</name>
    </ligand>
</feature>
<dbReference type="PATRIC" id="fig|1194971.3.peg.472"/>
<dbReference type="Gene3D" id="3.40.50.720">
    <property type="entry name" value="NAD(P)-binding Rossmann-like Domain"/>
    <property type="match status" value="1"/>
</dbReference>
<proteinExistence type="inferred from homology"/>
<dbReference type="GO" id="GO:0009051">
    <property type="term" value="P:pentose-phosphate shunt, oxidative branch"/>
    <property type="evidence" value="ECO:0007669"/>
    <property type="project" value="TreeGrafter"/>
</dbReference>
<dbReference type="GO" id="GO:0006006">
    <property type="term" value="P:glucose metabolic process"/>
    <property type="evidence" value="ECO:0007669"/>
    <property type="project" value="UniProtKB-KW"/>
</dbReference>
<name>A0A0F7PRT5_9LACO</name>
<organism evidence="10 11">
    <name type="scientific">Ligilactobacillus salivarius str. Ren</name>
    <dbReference type="NCBI Taxonomy" id="1194971"/>
    <lineage>
        <taxon>Bacteria</taxon>
        <taxon>Bacillati</taxon>
        <taxon>Bacillota</taxon>
        <taxon>Bacilli</taxon>
        <taxon>Lactobacillales</taxon>
        <taxon>Lactobacillaceae</taxon>
        <taxon>Ligilactobacillus</taxon>
    </lineage>
</organism>
<dbReference type="HAMAP" id="MF_00966">
    <property type="entry name" value="G6PD"/>
    <property type="match status" value="1"/>
</dbReference>
<feature type="domain" description="Glucose-6-phosphate dehydrogenase NAD-binding" evidence="8">
    <location>
        <begin position="23"/>
        <end position="201"/>
    </location>
</feature>
<evidence type="ECO:0000313" key="11">
    <source>
        <dbReference type="Proteomes" id="UP000035027"/>
    </source>
</evidence>
<evidence type="ECO:0000256" key="1">
    <source>
        <dbReference type="ARBA" id="ARBA00004937"/>
    </source>
</evidence>
<dbReference type="PANTHER" id="PTHR23429:SF0">
    <property type="entry name" value="GLUCOSE-6-PHOSPHATE 1-DEHYDROGENASE"/>
    <property type="match status" value="1"/>
</dbReference>
<dbReference type="EMBL" id="CP011403">
    <property type="protein sequence ID" value="AKI04022.1"/>
    <property type="molecule type" value="Genomic_DNA"/>
</dbReference>
<dbReference type="Gene3D" id="3.30.360.10">
    <property type="entry name" value="Dihydrodipicolinate Reductase, domain 2"/>
    <property type="match status" value="1"/>
</dbReference>
<feature type="domain" description="Glucose-6-phosphate dehydrogenase C-terminal" evidence="9">
    <location>
        <begin position="203"/>
        <end position="498"/>
    </location>
</feature>
<keyword evidence="3 7" id="KW-0313">Glucose metabolism</keyword>
<comment type="function">
    <text evidence="7">Catalyzes the oxidation of glucose 6-phosphate to 6-phosphogluconolactone.</text>
</comment>
<evidence type="ECO:0000259" key="8">
    <source>
        <dbReference type="Pfam" id="PF00479"/>
    </source>
</evidence>
<evidence type="ECO:0000256" key="2">
    <source>
        <dbReference type="ARBA" id="ARBA00009975"/>
    </source>
</evidence>
<reference evidence="10 11" key="1">
    <citation type="submission" date="2015-05" db="EMBL/GenBank/DDBJ databases">
        <title>Complete genome sequence of Lactobacillus salivarius Ren, a probiotic strain with antitumor activity.</title>
        <authorList>
            <person name="Sun E."/>
            <person name="Zhao L."/>
            <person name="Liu S."/>
            <person name="Zhang M."/>
            <person name="Guo H."/>
            <person name="Ren F."/>
        </authorList>
    </citation>
    <scope>NUCLEOTIDE SEQUENCE [LARGE SCALE GENOMIC DNA]</scope>
    <source>
        <strain evidence="10 11">Ren</strain>
    </source>
</reference>
<feature type="binding site" evidence="7">
    <location>
        <position position="350"/>
    </location>
    <ligand>
        <name>substrate</name>
    </ligand>
</feature>
<evidence type="ECO:0000256" key="4">
    <source>
        <dbReference type="ARBA" id="ARBA00022857"/>
    </source>
</evidence>
<feature type="binding site" evidence="7">
    <location>
        <position position="249"/>
    </location>
    <ligand>
        <name>substrate</name>
    </ligand>
</feature>
<dbReference type="PRINTS" id="PR00079">
    <property type="entry name" value="G6PDHDRGNASE"/>
</dbReference>
<accession>A0A0F7PRT5</accession>
<protein>
    <recommendedName>
        <fullName evidence="7">Glucose-6-phosphate 1-dehydrogenase</fullName>
        <shortName evidence="7">G6PD</shortName>
        <ecNumber evidence="7">1.1.1.49</ecNumber>
    </recommendedName>
</protein>
<dbReference type="SUPFAM" id="SSF55347">
    <property type="entry name" value="Glyceraldehyde-3-phosphate dehydrogenase-like, C-terminal domain"/>
    <property type="match status" value="1"/>
</dbReference>
<dbReference type="Pfam" id="PF00479">
    <property type="entry name" value="G6PD_N"/>
    <property type="match status" value="1"/>
</dbReference>
<dbReference type="AlphaFoldDB" id="A0A0F7PRT5"/>
<dbReference type="InterPro" id="IPR001282">
    <property type="entry name" value="G6P_DH"/>
</dbReference>
<dbReference type="UniPathway" id="UPA00115">
    <property type="reaction ID" value="UER00408"/>
</dbReference>
<dbReference type="Proteomes" id="UP000035027">
    <property type="component" value="Chromosome"/>
</dbReference>
<dbReference type="PROSITE" id="PS00069">
    <property type="entry name" value="G6P_DEHYDROGENASE"/>
    <property type="match status" value="1"/>
</dbReference>
<evidence type="ECO:0000256" key="3">
    <source>
        <dbReference type="ARBA" id="ARBA00022526"/>
    </source>
</evidence>
<dbReference type="GO" id="GO:0005829">
    <property type="term" value="C:cytosol"/>
    <property type="evidence" value="ECO:0007669"/>
    <property type="project" value="TreeGrafter"/>
</dbReference>
<feature type="active site" description="Proton acceptor" evidence="7">
    <location>
        <position position="254"/>
    </location>
</feature>
<dbReference type="InterPro" id="IPR022675">
    <property type="entry name" value="G6P_DH_C"/>
</dbReference>
<keyword evidence="5 7" id="KW-0560">Oxidoreductase</keyword>
<dbReference type="PANTHER" id="PTHR23429">
    <property type="entry name" value="GLUCOSE-6-PHOSPHATE 1-DEHYDROGENASE G6PD"/>
    <property type="match status" value="1"/>
</dbReference>
<evidence type="ECO:0000313" key="10">
    <source>
        <dbReference type="EMBL" id="AKI04022.1"/>
    </source>
</evidence>
<dbReference type="GO" id="GO:0004345">
    <property type="term" value="F:glucose-6-phosphate dehydrogenase activity"/>
    <property type="evidence" value="ECO:0007669"/>
    <property type="project" value="UniProtKB-UniRule"/>
</dbReference>
<dbReference type="PIRSF" id="PIRSF000110">
    <property type="entry name" value="G6PD"/>
    <property type="match status" value="1"/>
</dbReference>
<dbReference type="Pfam" id="PF02781">
    <property type="entry name" value="G6PD_C"/>
    <property type="match status" value="1"/>
</dbReference>
<evidence type="ECO:0000256" key="5">
    <source>
        <dbReference type="ARBA" id="ARBA00023002"/>
    </source>
</evidence>
<comment type="similarity">
    <text evidence="2 7">Belongs to the glucose-6-phosphate dehydrogenase family.</text>
</comment>
<feature type="binding site" evidence="7">
    <location>
        <position position="60"/>
    </location>
    <ligand>
        <name>NADP(+)</name>
        <dbReference type="ChEBI" id="CHEBI:58349"/>
    </ligand>
</feature>
<dbReference type="SUPFAM" id="SSF51735">
    <property type="entry name" value="NAD(P)-binding Rossmann-fold domains"/>
    <property type="match status" value="1"/>
</dbReference>
<feature type="binding site" evidence="7">
    <location>
        <position position="192"/>
    </location>
    <ligand>
        <name>substrate</name>
    </ligand>
</feature>
<feature type="binding site" evidence="7">
    <location>
        <position position="355"/>
    </location>
    <ligand>
        <name>substrate</name>
    </ligand>
</feature>
<comment type="catalytic activity">
    <reaction evidence="7">
        <text>D-glucose 6-phosphate + NADP(+) = 6-phospho-D-glucono-1,5-lactone + NADPH + H(+)</text>
        <dbReference type="Rhea" id="RHEA:15841"/>
        <dbReference type="ChEBI" id="CHEBI:15378"/>
        <dbReference type="ChEBI" id="CHEBI:57783"/>
        <dbReference type="ChEBI" id="CHEBI:57955"/>
        <dbReference type="ChEBI" id="CHEBI:58349"/>
        <dbReference type="ChEBI" id="CHEBI:61548"/>
        <dbReference type="EC" id="1.1.1.49"/>
    </reaction>
</comment>
<gene>
    <name evidence="7" type="primary">zwf</name>
    <name evidence="10" type="ORF">LsR_00475</name>
</gene>
<evidence type="ECO:0000256" key="7">
    <source>
        <dbReference type="HAMAP-Rule" id="MF_00966"/>
    </source>
</evidence>
<keyword evidence="6 7" id="KW-0119">Carbohydrate metabolism</keyword>
<feature type="binding site" evidence="7">
    <location>
        <position position="196"/>
    </location>
    <ligand>
        <name>substrate</name>
    </ligand>
</feature>
<dbReference type="InterPro" id="IPR036291">
    <property type="entry name" value="NAD(P)-bd_dom_sf"/>
</dbReference>
<comment type="caution">
    <text evidence="7">Lacks conserved residue(s) required for the propagation of feature annotation.</text>
</comment>
<sequence>MIKIIESGVVMTEKGKEQNALFIIFGATGDLAQRKLYPSLFNLYKKGFLCKRFAVIGTARRPWTDEHFQQVVRNSISGMEDTAAQATEFSRHFYYQSHNVNDVEHYVTLKKLAEKLDEKYKINGNRLFYLAMSPRFFGTICKYLKSEEIVTDEGYNRVIIEKPFGHDLQSAVELNDEIAKYFSEESVYRIDHYLGKEMNQNILAVRFGNNIFRALWNNRYIDNIQITLSESLGVEDRAGYYETAGALRDMVQNHILQIVSLLTMNAPVTFTDVDIRREKISALKALQLYTPEEVKKYFVRGQYAHTEDLNGYREEDQVDPNSTTETFVAGKLHVNSMNFAGVPIYIRTGKRLAAKSTRVDVVFKNMPNNIFNANKKLLPNVLSFDIDANPGMSLTLNTKKVSQSGYKLENRALSYRHDISTQTITPEAYEKLILDAVKGDATNFVHWEEVYYSWRFIDSVRTAWDNEEVNPDELTNYNCNTMGPKISDELLAKDGNYWFFDPTK</sequence>
<dbReference type="InterPro" id="IPR022674">
    <property type="entry name" value="G6P_DH_NAD-bd"/>
</dbReference>
<evidence type="ECO:0000256" key="6">
    <source>
        <dbReference type="ARBA" id="ARBA00023277"/>
    </source>
</evidence>
<dbReference type="EC" id="1.1.1.49" evidence="7"/>
<keyword evidence="4 7" id="KW-0521">NADP</keyword>
<comment type="pathway">
    <text evidence="1 7">Carbohydrate degradation; pentose phosphate pathway; D-ribulose 5-phosphate from D-glucose 6-phosphate (oxidative stage): step 1/3.</text>
</comment>
<dbReference type="NCBIfam" id="TIGR00871">
    <property type="entry name" value="zwf"/>
    <property type="match status" value="1"/>
</dbReference>
<dbReference type="InterPro" id="IPR019796">
    <property type="entry name" value="G6P_DH_AS"/>
</dbReference>